<keyword evidence="1" id="KW-0812">Transmembrane</keyword>
<reference evidence="2" key="1">
    <citation type="submission" date="2015-09" db="EMBL/GenBank/DDBJ databases">
        <authorList>
            <consortium name="Pathogen Informatics"/>
        </authorList>
    </citation>
    <scope>NUCLEOTIDE SEQUENCE</scope>
    <source>
        <strain evidence="2">2789STDY5834896</strain>
    </source>
</reference>
<name>A0A1C6GW27_9FIRM</name>
<sequence length="94" mass="10912">MPQLAEIFETIMILCFGLSWPMSIVRSVKSRSTQGKSLMFMCFIVFGYICGIISKCITHTYNLAFWFYFPNVIMVSADICLYFRNRSLERKAGK</sequence>
<organism evidence="2">
    <name type="scientific">uncultured Anaerotruncus sp</name>
    <dbReference type="NCBI Taxonomy" id="905011"/>
    <lineage>
        <taxon>Bacteria</taxon>
        <taxon>Bacillati</taxon>
        <taxon>Bacillota</taxon>
        <taxon>Clostridia</taxon>
        <taxon>Eubacteriales</taxon>
        <taxon>Oscillospiraceae</taxon>
        <taxon>Anaerotruncus</taxon>
        <taxon>environmental samples</taxon>
    </lineage>
</organism>
<evidence type="ECO:0000313" key="2">
    <source>
        <dbReference type="EMBL" id="SCJ49466.1"/>
    </source>
</evidence>
<dbReference type="EMBL" id="FMHG01000001">
    <property type="protein sequence ID" value="SCJ49466.1"/>
    <property type="molecule type" value="Genomic_DNA"/>
</dbReference>
<evidence type="ECO:0000256" key="1">
    <source>
        <dbReference type="SAM" id="Phobius"/>
    </source>
</evidence>
<feature type="transmembrane region" description="Helical" evidence="1">
    <location>
        <begin position="6"/>
        <end position="25"/>
    </location>
</feature>
<accession>A0A1C6GW27</accession>
<feature type="transmembrane region" description="Helical" evidence="1">
    <location>
        <begin position="37"/>
        <end position="57"/>
    </location>
</feature>
<protein>
    <recommendedName>
        <fullName evidence="3">PQ loop repeat protein</fullName>
    </recommendedName>
</protein>
<evidence type="ECO:0008006" key="3">
    <source>
        <dbReference type="Google" id="ProtNLM"/>
    </source>
</evidence>
<dbReference type="Gene3D" id="1.20.1280.290">
    <property type="match status" value="1"/>
</dbReference>
<dbReference type="AlphaFoldDB" id="A0A1C6GW27"/>
<keyword evidence="1" id="KW-1133">Transmembrane helix</keyword>
<keyword evidence="1" id="KW-0472">Membrane</keyword>
<gene>
    <name evidence="2" type="ORF">SAMEA3545359_00567</name>
</gene>
<feature type="transmembrane region" description="Helical" evidence="1">
    <location>
        <begin position="63"/>
        <end position="83"/>
    </location>
</feature>
<proteinExistence type="predicted"/>